<dbReference type="Proteomes" id="UP000447434">
    <property type="component" value="Chromosome 14"/>
</dbReference>
<evidence type="ECO:0000256" key="1">
    <source>
        <dbReference type="SAM" id="MobiDB-lite"/>
    </source>
</evidence>
<name>A0A6A4PEQ4_LUPAL</name>
<keyword evidence="3" id="KW-1185">Reference proteome</keyword>
<proteinExistence type="predicted"/>
<dbReference type="PANTHER" id="PTHR33098">
    <property type="entry name" value="COTTON FIBER (DUF761)"/>
    <property type="match status" value="1"/>
</dbReference>
<feature type="region of interest" description="Disordered" evidence="1">
    <location>
        <begin position="1"/>
        <end position="44"/>
    </location>
</feature>
<evidence type="ECO:0000313" key="2">
    <source>
        <dbReference type="EMBL" id="KAE9599808.1"/>
    </source>
</evidence>
<comment type="caution">
    <text evidence="2">The sequence shown here is derived from an EMBL/GenBank/DDBJ whole genome shotgun (WGS) entry which is preliminary data.</text>
</comment>
<dbReference type="InterPro" id="IPR008480">
    <property type="entry name" value="DUF761_pln"/>
</dbReference>
<dbReference type="EMBL" id="WOCE01000014">
    <property type="protein sequence ID" value="KAE9599808.1"/>
    <property type="molecule type" value="Genomic_DNA"/>
</dbReference>
<organism evidence="2 3">
    <name type="scientific">Lupinus albus</name>
    <name type="common">White lupine</name>
    <name type="synonym">Lupinus termis</name>
    <dbReference type="NCBI Taxonomy" id="3870"/>
    <lineage>
        <taxon>Eukaryota</taxon>
        <taxon>Viridiplantae</taxon>
        <taxon>Streptophyta</taxon>
        <taxon>Embryophyta</taxon>
        <taxon>Tracheophyta</taxon>
        <taxon>Spermatophyta</taxon>
        <taxon>Magnoliopsida</taxon>
        <taxon>eudicotyledons</taxon>
        <taxon>Gunneridae</taxon>
        <taxon>Pentapetalae</taxon>
        <taxon>rosids</taxon>
        <taxon>fabids</taxon>
        <taxon>Fabales</taxon>
        <taxon>Fabaceae</taxon>
        <taxon>Papilionoideae</taxon>
        <taxon>50 kb inversion clade</taxon>
        <taxon>genistoids sensu lato</taxon>
        <taxon>core genistoids</taxon>
        <taxon>Genisteae</taxon>
        <taxon>Lupinus</taxon>
    </lineage>
</organism>
<protein>
    <recommendedName>
        <fullName evidence="4">DUF4408 domain-containing protein</fullName>
    </recommendedName>
</protein>
<dbReference type="Pfam" id="PF05553">
    <property type="entry name" value="DUF761"/>
    <property type="match status" value="1"/>
</dbReference>
<reference evidence="3" key="1">
    <citation type="journal article" date="2020" name="Nat. Commun.">
        <title>Genome sequence of the cluster root forming white lupin.</title>
        <authorList>
            <person name="Hufnagel B."/>
            <person name="Marques A."/>
            <person name="Soriano A."/>
            <person name="Marques L."/>
            <person name="Divol F."/>
            <person name="Doumas P."/>
            <person name="Sallet E."/>
            <person name="Mancinotti D."/>
            <person name="Carrere S."/>
            <person name="Marande W."/>
            <person name="Arribat S."/>
            <person name="Keller J."/>
            <person name="Huneau C."/>
            <person name="Blein T."/>
            <person name="Aime D."/>
            <person name="Laguerre M."/>
            <person name="Taylor J."/>
            <person name="Schubert V."/>
            <person name="Nelson M."/>
            <person name="Geu-Flores F."/>
            <person name="Crespi M."/>
            <person name="Gallardo-Guerrero K."/>
            <person name="Delaux P.-M."/>
            <person name="Salse J."/>
            <person name="Berges H."/>
            <person name="Guyot R."/>
            <person name="Gouzy J."/>
            <person name="Peret B."/>
        </authorList>
    </citation>
    <scope>NUCLEOTIDE SEQUENCE [LARGE SCALE GENOMIC DNA]</scope>
    <source>
        <strain evidence="3">cv. Amiga</strain>
    </source>
</reference>
<gene>
    <name evidence="2" type="ORF">Lalb_Chr14g0366301</name>
</gene>
<dbReference type="PANTHER" id="PTHR33098:SF53">
    <property type="entry name" value="OS05G0540900 PROTEIN"/>
    <property type="match status" value="1"/>
</dbReference>
<evidence type="ECO:0000313" key="3">
    <source>
        <dbReference type="Proteomes" id="UP000447434"/>
    </source>
</evidence>
<dbReference type="AlphaFoldDB" id="A0A6A4PEQ4"/>
<accession>A0A6A4PEQ4</accession>
<evidence type="ECO:0008006" key="4">
    <source>
        <dbReference type="Google" id="ProtNLM"/>
    </source>
</evidence>
<dbReference type="OrthoDB" id="1931904at2759"/>
<sequence>MDEIYSKLQGQDGHFTRTQSDTKPASGEVPVKLPKKMKKSASSKSAFSHFKEVDIVESRRPATMREKKVTVAAEDDEVDAKADDFINKFKQQLKLQRLDSIMKKEVIGK</sequence>